<keyword evidence="2" id="KW-0964">Secreted</keyword>
<dbReference type="SMART" id="SM00327">
    <property type="entry name" value="VWA"/>
    <property type="match status" value="1"/>
</dbReference>
<feature type="signal peptide" evidence="6">
    <location>
        <begin position="1"/>
        <end position="21"/>
    </location>
</feature>
<evidence type="ECO:0000256" key="1">
    <source>
        <dbReference type="ARBA" id="ARBA00004613"/>
    </source>
</evidence>
<dbReference type="InterPro" id="IPR056861">
    <property type="entry name" value="HMCN1-like_VWA"/>
</dbReference>
<dbReference type="RefSeq" id="WP_074833125.1">
    <property type="nucleotide sequence ID" value="NZ_FOAT01000007.1"/>
</dbReference>
<evidence type="ECO:0000313" key="8">
    <source>
        <dbReference type="EMBL" id="SEK89422.1"/>
    </source>
</evidence>
<gene>
    <name evidence="8" type="ORF">SAMN05216469_10774</name>
</gene>
<dbReference type="GO" id="GO:0005737">
    <property type="term" value="C:cytoplasm"/>
    <property type="evidence" value="ECO:0007669"/>
    <property type="project" value="TreeGrafter"/>
</dbReference>
<dbReference type="GO" id="GO:0004674">
    <property type="term" value="F:protein serine/threonine kinase activity"/>
    <property type="evidence" value="ECO:0007669"/>
    <property type="project" value="TreeGrafter"/>
</dbReference>
<dbReference type="PANTHER" id="PTHR47763:SF1">
    <property type="entry name" value="DUF659 DOMAIN-CONTAINING PROTEIN"/>
    <property type="match status" value="1"/>
</dbReference>
<name>A0A1H7KRM4_RUMAL</name>
<dbReference type="InterPro" id="IPR002035">
    <property type="entry name" value="VWF_A"/>
</dbReference>
<evidence type="ECO:0000256" key="6">
    <source>
        <dbReference type="SAM" id="SignalP"/>
    </source>
</evidence>
<organism evidence="8 9">
    <name type="scientific">Ruminococcus albus</name>
    <dbReference type="NCBI Taxonomy" id="1264"/>
    <lineage>
        <taxon>Bacteria</taxon>
        <taxon>Bacillati</taxon>
        <taxon>Bacillota</taxon>
        <taxon>Clostridia</taxon>
        <taxon>Eubacteriales</taxon>
        <taxon>Oscillospiraceae</taxon>
        <taxon>Ruminococcus</taxon>
    </lineage>
</organism>
<dbReference type="GO" id="GO:0005509">
    <property type="term" value="F:calcium ion binding"/>
    <property type="evidence" value="ECO:0007669"/>
    <property type="project" value="InterPro"/>
</dbReference>
<keyword evidence="4" id="KW-0106">Calcium</keyword>
<accession>A0A1H7KRM4</accession>
<comment type="subcellular location">
    <subcellularLocation>
        <location evidence="1">Secreted</location>
    </subcellularLocation>
</comment>
<dbReference type="InterPro" id="IPR028974">
    <property type="entry name" value="TSP_type-3_rpt"/>
</dbReference>
<dbReference type="InterPro" id="IPR052969">
    <property type="entry name" value="Thr-specific_kinase-like"/>
</dbReference>
<dbReference type="AlphaFoldDB" id="A0A1H7KRM4"/>
<dbReference type="InterPro" id="IPR059100">
    <property type="entry name" value="TSP3_bac"/>
</dbReference>
<keyword evidence="3 6" id="KW-0732">Signal</keyword>
<protein>
    <submittedName>
        <fullName evidence="8">von Willebrand factor type A domain-containing protein</fullName>
    </submittedName>
</protein>
<dbReference type="Pfam" id="PF25106">
    <property type="entry name" value="VWA_4"/>
    <property type="match status" value="1"/>
</dbReference>
<dbReference type="PROSITE" id="PS50234">
    <property type="entry name" value="VWFA"/>
    <property type="match status" value="1"/>
</dbReference>
<feature type="chain" id="PRO_5038555905" evidence="6">
    <location>
        <begin position="22"/>
        <end position="1223"/>
    </location>
</feature>
<feature type="domain" description="VWFA" evidence="7">
    <location>
        <begin position="661"/>
        <end position="807"/>
    </location>
</feature>
<reference evidence="8 9" key="1">
    <citation type="submission" date="2016-10" db="EMBL/GenBank/DDBJ databases">
        <authorList>
            <person name="de Groot N.N."/>
        </authorList>
    </citation>
    <scope>NUCLEOTIDE SEQUENCE [LARGE SCALE GENOMIC DNA]</scope>
    <source>
        <strain evidence="8 9">KH2T6</strain>
    </source>
</reference>
<dbReference type="CDD" id="cd00198">
    <property type="entry name" value="vWFA"/>
    <property type="match status" value="1"/>
</dbReference>
<feature type="compositionally biased region" description="Low complexity" evidence="5">
    <location>
        <begin position="1069"/>
        <end position="1093"/>
    </location>
</feature>
<evidence type="ECO:0000256" key="3">
    <source>
        <dbReference type="ARBA" id="ARBA00022729"/>
    </source>
</evidence>
<sequence>MKPIFNRLLSGVLSVAMTVSAMPVVSAHAEETAELYPYAMFAASNADGAITVNAGNFCVNGNIATNGTIVTSGNMNINGTKTEHADESMIYILKKLNNTYFSSDDVDTYTEDFVLEDINININDPIDVDGTIELTGNINLNSGIKAVDDITINGEVKNANNAIICSEMGDIYINTSNVSFTGLIYAPYGDIVIDSDNLNLNNVVIIGQTITIDSINVNANYSRETAALVGIESDVDDDLDIELYAMGDYNDDANAIDIEWFTDYTDSCSYKVLCSDDNKNYSSIATVSDDTSYQYLITEDFEKRYFKISLVTELGQKVESIPFVVTKTEDGYEVSFLDSDEDGLSDVYEIMYSTDVNEPDTDEDGLTDYQELYITNTDPLVWDSVQAGISDAETDVDSDGLSNIDEIVLGTDPLKADSDKDHFSDGDEVAYGTDPLNPDTDGDSIFDGDEEALGFDPLEYDTDKNGVSDGDEYVKQTVNEDRYDPKLFKDNLAVPTLNEVTAKGNVNSNIKISEYKGDLQGEERSYVGKVIEISKSDISAGKLTFTLSDAYSIKEYELFGEKSNGLVICYNDGEDTIPLDTTFDAESRTLSADITAKGYYFVLDVVDWINSLGIDMNDYVVEPEDSTRMLMAKAPATIASAVLVAASTTAIADIKIKGQVDIVFVIDTTGSMGSYINNVKSNLQSFVDDIEKAGIKPNFALVKYEDITHDGVDSTQVKKNGTSNWFMDADKFKNAISALKLGDGGDWPETAIDGLEVAHQLDMRNSAQKFIILVTDANYKVDNNYGIKSMSELASSLKKDNISTSVVTDTRYKETYRELYETTDGIIANINGNFKNELLKISDKINEETNSGYWIALKGFIPKIVKLDEKPSATGTADSDGDSLLDRKELKSVTPTSYYTINDYIKKLYNIDIVDVKIPVYDYYSDPTKVDTDNDGIDDYDETNGYSYTSPNGTSKVYDGDPRHKGLADGVVGTLTIVSDNSSQAKFWDGHAFLLYESFINDTLDFSGFARGFKFTEDGDGTIKNNWNETPVGDYKISPNRIVSIGNYSSGDDGWADISGSSGSGSSGSSGSSSSGSSSSGSSSSGSSSSGSGSSTGEGNGIHFNMELRLLYSSEDGTEDGAYVRSYGNNAALTHDITSDQLETMLEYENTVDHYNFVGNNCAEIAGKSWNTAFDDDLDYRIWTSTPTPAALKKAIKKRDGDFKISFHDDEWKNYINKEVVDW</sequence>
<dbReference type="Pfam" id="PF18884">
    <property type="entry name" value="TSP3_bac"/>
    <property type="match status" value="3"/>
</dbReference>
<evidence type="ECO:0000313" key="9">
    <source>
        <dbReference type="Proteomes" id="UP000186015"/>
    </source>
</evidence>
<proteinExistence type="predicted"/>
<dbReference type="EMBL" id="FOAT01000007">
    <property type="protein sequence ID" value="SEK89422.1"/>
    <property type="molecule type" value="Genomic_DNA"/>
</dbReference>
<evidence type="ECO:0000259" key="7">
    <source>
        <dbReference type="PROSITE" id="PS50234"/>
    </source>
</evidence>
<dbReference type="OrthoDB" id="1816079at2"/>
<evidence type="ECO:0000256" key="4">
    <source>
        <dbReference type="ARBA" id="ARBA00022837"/>
    </source>
</evidence>
<feature type="region of interest" description="Disordered" evidence="5">
    <location>
        <begin position="1059"/>
        <end position="1099"/>
    </location>
</feature>
<dbReference type="Gene3D" id="3.40.50.410">
    <property type="entry name" value="von Willebrand factor, type A domain"/>
    <property type="match status" value="1"/>
</dbReference>
<evidence type="ECO:0000256" key="2">
    <source>
        <dbReference type="ARBA" id="ARBA00022525"/>
    </source>
</evidence>
<dbReference type="SUPFAM" id="SSF53300">
    <property type="entry name" value="vWA-like"/>
    <property type="match status" value="1"/>
</dbReference>
<dbReference type="SUPFAM" id="SSF103647">
    <property type="entry name" value="TSP type-3 repeat"/>
    <property type="match status" value="1"/>
</dbReference>
<dbReference type="Proteomes" id="UP000186015">
    <property type="component" value="Unassembled WGS sequence"/>
</dbReference>
<dbReference type="InterPro" id="IPR036465">
    <property type="entry name" value="vWFA_dom_sf"/>
</dbReference>
<dbReference type="PANTHER" id="PTHR47763">
    <property type="entry name" value="ALPHA-PROTEIN KINASE VWKA"/>
    <property type="match status" value="1"/>
</dbReference>
<evidence type="ECO:0000256" key="5">
    <source>
        <dbReference type="SAM" id="MobiDB-lite"/>
    </source>
</evidence>